<dbReference type="InterPro" id="IPR044666">
    <property type="entry name" value="Cyclophilin_A-like"/>
</dbReference>
<reference evidence="5" key="1">
    <citation type="journal article" date="2019" name="Int. J. Syst. Evol. Microbiol.">
        <title>The Global Catalogue of Microorganisms (GCM) 10K type strain sequencing project: providing services to taxonomists for standard genome sequencing and annotation.</title>
        <authorList>
            <consortium name="The Broad Institute Genomics Platform"/>
            <consortium name="The Broad Institute Genome Sequencing Center for Infectious Disease"/>
            <person name="Wu L."/>
            <person name="Ma J."/>
        </authorList>
    </citation>
    <scope>NUCLEOTIDE SEQUENCE [LARGE SCALE GENOMIC DNA]</scope>
    <source>
        <strain evidence="5">CGMCC 4.7357</strain>
    </source>
</reference>
<feature type="region of interest" description="Disordered" evidence="2">
    <location>
        <begin position="1"/>
        <end position="27"/>
    </location>
</feature>
<name>A0ABV9A5I9_9ACTN</name>
<dbReference type="SUPFAM" id="SSF50891">
    <property type="entry name" value="Cyclophilin-like"/>
    <property type="match status" value="1"/>
</dbReference>
<accession>A0ABV9A5I9</accession>
<evidence type="ECO:0000256" key="2">
    <source>
        <dbReference type="SAM" id="MobiDB-lite"/>
    </source>
</evidence>
<dbReference type="InterPro" id="IPR029000">
    <property type="entry name" value="Cyclophilin-like_dom_sf"/>
</dbReference>
<proteinExistence type="predicted"/>
<feature type="compositionally biased region" description="Basic and acidic residues" evidence="2">
    <location>
        <begin position="81"/>
        <end position="100"/>
    </location>
</feature>
<keyword evidence="4" id="KW-0413">Isomerase</keyword>
<dbReference type="Pfam" id="PF00160">
    <property type="entry name" value="Pro_isomerase"/>
    <property type="match status" value="1"/>
</dbReference>
<dbReference type="PANTHER" id="PTHR45625">
    <property type="entry name" value="PEPTIDYL-PROLYL CIS-TRANS ISOMERASE-RELATED"/>
    <property type="match status" value="1"/>
</dbReference>
<comment type="caution">
    <text evidence="4">The sequence shown here is derived from an EMBL/GenBank/DDBJ whole genome shotgun (WGS) entry which is preliminary data.</text>
</comment>
<dbReference type="EMBL" id="JBHSFH010000006">
    <property type="protein sequence ID" value="MFC4495025.1"/>
    <property type="molecule type" value="Genomic_DNA"/>
</dbReference>
<evidence type="ECO:0000313" key="4">
    <source>
        <dbReference type="EMBL" id="MFC4495025.1"/>
    </source>
</evidence>
<feature type="region of interest" description="Disordered" evidence="2">
    <location>
        <begin position="251"/>
        <end position="279"/>
    </location>
</feature>
<evidence type="ECO:0000259" key="3">
    <source>
        <dbReference type="PROSITE" id="PS50072"/>
    </source>
</evidence>
<evidence type="ECO:0000313" key="5">
    <source>
        <dbReference type="Proteomes" id="UP001595997"/>
    </source>
</evidence>
<gene>
    <name evidence="4" type="ORF">ACFPA8_12845</name>
</gene>
<feature type="domain" description="PPIase cyclophilin-type" evidence="3">
    <location>
        <begin position="119"/>
        <end position="276"/>
    </location>
</feature>
<feature type="region of interest" description="Disordered" evidence="2">
    <location>
        <begin position="57"/>
        <end position="100"/>
    </location>
</feature>
<evidence type="ECO:0000256" key="1">
    <source>
        <dbReference type="ARBA" id="ARBA00002388"/>
    </source>
</evidence>
<feature type="compositionally biased region" description="Basic and acidic residues" evidence="2">
    <location>
        <begin position="1"/>
        <end position="23"/>
    </location>
</feature>
<dbReference type="Gene3D" id="2.40.100.10">
    <property type="entry name" value="Cyclophilin-like"/>
    <property type="match status" value="1"/>
</dbReference>
<dbReference type="CDD" id="cd00317">
    <property type="entry name" value="cyclophilin"/>
    <property type="match status" value="1"/>
</dbReference>
<dbReference type="PROSITE" id="PS50072">
    <property type="entry name" value="CSA_PPIASE_2"/>
    <property type="match status" value="1"/>
</dbReference>
<sequence length="279" mass="30553">MVSSDQRRKQLAREKYLRQQERRAARRRRARLRNIALAVVGVLVVAAAAAYAATGGLNRDKKDDTADKQAKPSPSPSKSYDPCEKPSKGEPNGKKWKKEPELAVDRTAKYAMKLATTCGDISFEMDAEKTPRTVNSFKFLADEKFFDHTECHRLVDQSIHVLQCGDPTATGKSGPGYTLPDENLKDPRLKGGTYPAGTVAMANRYSPQTKEGRDTGGSQFFLVFEDSTLPPDYTPFGKITGGMDVLKKVAKAGSTPDPKTQNTPPNATVVIERATVSKS</sequence>
<feature type="compositionally biased region" description="Polar residues" evidence="2">
    <location>
        <begin position="257"/>
        <end position="266"/>
    </location>
</feature>
<dbReference type="PANTHER" id="PTHR45625:SF3">
    <property type="entry name" value="PEPTIDYL-PROLYL CIS-TRANS ISOMERASE B-RELATED"/>
    <property type="match status" value="1"/>
</dbReference>
<dbReference type="Proteomes" id="UP001595997">
    <property type="component" value="Unassembled WGS sequence"/>
</dbReference>
<organism evidence="4 5">
    <name type="scientific">Streptomyces ovatisporus</name>
    <dbReference type="NCBI Taxonomy" id="1128682"/>
    <lineage>
        <taxon>Bacteria</taxon>
        <taxon>Bacillati</taxon>
        <taxon>Actinomycetota</taxon>
        <taxon>Actinomycetes</taxon>
        <taxon>Kitasatosporales</taxon>
        <taxon>Streptomycetaceae</taxon>
        <taxon>Streptomyces</taxon>
    </lineage>
</organism>
<dbReference type="GO" id="GO:0003755">
    <property type="term" value="F:peptidyl-prolyl cis-trans isomerase activity"/>
    <property type="evidence" value="ECO:0007669"/>
    <property type="project" value="UniProtKB-EC"/>
</dbReference>
<dbReference type="RefSeq" id="WP_386447104.1">
    <property type="nucleotide sequence ID" value="NZ_JBHSFH010000006.1"/>
</dbReference>
<dbReference type="EC" id="5.2.1.8" evidence="4"/>
<dbReference type="InterPro" id="IPR002130">
    <property type="entry name" value="Cyclophilin-type_PPIase_dom"/>
</dbReference>
<protein>
    <submittedName>
        <fullName evidence="4">Peptidylprolyl isomerase</fullName>
        <ecNumber evidence="4">5.2.1.8</ecNumber>
    </submittedName>
</protein>
<keyword evidence="5" id="KW-1185">Reference proteome</keyword>
<comment type="function">
    <text evidence="1">PPIases accelerate the folding of proteins. It catalyzes the cis-trans isomerization of proline imidic peptide bonds in oligopeptides.</text>
</comment>
<feature type="compositionally biased region" description="Basic and acidic residues" evidence="2">
    <location>
        <begin position="58"/>
        <end position="70"/>
    </location>
</feature>